<dbReference type="FunFam" id="3.40.50.300:FF:000191">
    <property type="entry name" value="Pre-mRNA-splicing factor ATP-dependent RNA helicase"/>
    <property type="match status" value="1"/>
</dbReference>
<feature type="compositionally biased region" description="Basic and acidic residues" evidence="12">
    <location>
        <begin position="246"/>
        <end position="275"/>
    </location>
</feature>
<comment type="subcellular location">
    <subcellularLocation>
        <location evidence="1">Nucleus</location>
    </subcellularLocation>
</comment>
<dbReference type="InterPro" id="IPR014001">
    <property type="entry name" value="Helicase_ATP-bd"/>
</dbReference>
<dbReference type="InterPro" id="IPR012340">
    <property type="entry name" value="NA-bd_OB-fold"/>
</dbReference>
<organism evidence="16">
    <name type="scientific">Anopheles sinensis</name>
    <name type="common">Mosquito</name>
    <dbReference type="NCBI Taxonomy" id="74873"/>
    <lineage>
        <taxon>Eukaryota</taxon>
        <taxon>Metazoa</taxon>
        <taxon>Ecdysozoa</taxon>
        <taxon>Arthropoda</taxon>
        <taxon>Hexapoda</taxon>
        <taxon>Insecta</taxon>
        <taxon>Pterygota</taxon>
        <taxon>Neoptera</taxon>
        <taxon>Endopterygota</taxon>
        <taxon>Diptera</taxon>
        <taxon>Nematocera</taxon>
        <taxon>Culicoidea</taxon>
        <taxon>Culicidae</taxon>
        <taxon>Anophelinae</taxon>
        <taxon>Anopheles</taxon>
    </lineage>
</organism>
<dbReference type="Pfam" id="PF00271">
    <property type="entry name" value="Helicase_C"/>
    <property type="match status" value="1"/>
</dbReference>
<dbReference type="Pfam" id="PF00575">
    <property type="entry name" value="S1"/>
    <property type="match status" value="1"/>
</dbReference>
<dbReference type="SMART" id="SM00316">
    <property type="entry name" value="S1"/>
    <property type="match status" value="1"/>
</dbReference>
<dbReference type="PROSITE" id="PS50126">
    <property type="entry name" value="S1"/>
    <property type="match status" value="1"/>
</dbReference>
<dbReference type="STRING" id="74873.A0A084WER8"/>
<dbReference type="Gene3D" id="3.40.50.300">
    <property type="entry name" value="P-loop containing nucleotide triphosphate hydrolases"/>
    <property type="match status" value="2"/>
</dbReference>
<dbReference type="PROSITE" id="PS00690">
    <property type="entry name" value="DEAH_ATP_HELICASE"/>
    <property type="match status" value="1"/>
</dbReference>
<dbReference type="InterPro" id="IPR048333">
    <property type="entry name" value="HA2_WH"/>
</dbReference>
<dbReference type="Pfam" id="PF00270">
    <property type="entry name" value="DEAD"/>
    <property type="match status" value="1"/>
</dbReference>
<comment type="similarity">
    <text evidence="11">Belongs to the DEAD box helicase family. DEAH subfamily. DDX8/PRP22 sub-subfamily.</text>
</comment>
<dbReference type="SUPFAM" id="SSF50249">
    <property type="entry name" value="Nucleic acid-binding proteins"/>
    <property type="match status" value="1"/>
</dbReference>
<dbReference type="GO" id="GO:0003006">
    <property type="term" value="P:developmental process involved in reproduction"/>
    <property type="evidence" value="ECO:0007669"/>
    <property type="project" value="UniProtKB-ARBA"/>
</dbReference>
<feature type="domain" description="S1 motif" evidence="13">
    <location>
        <begin position="320"/>
        <end position="391"/>
    </location>
</feature>
<feature type="compositionally biased region" description="Basic and acidic residues" evidence="12">
    <location>
        <begin position="185"/>
        <end position="196"/>
    </location>
</feature>
<keyword evidence="4" id="KW-0547">Nucleotide-binding</keyword>
<dbReference type="GO" id="GO:0000390">
    <property type="term" value="P:spliceosomal complex disassembly"/>
    <property type="evidence" value="ECO:0007669"/>
    <property type="project" value="TreeGrafter"/>
</dbReference>
<keyword evidence="7" id="KW-0067">ATP-binding</keyword>
<comment type="catalytic activity">
    <reaction evidence="10">
        <text>ATP + H2O = ADP + phosphate + H(+)</text>
        <dbReference type="Rhea" id="RHEA:13065"/>
        <dbReference type="ChEBI" id="CHEBI:15377"/>
        <dbReference type="ChEBI" id="CHEBI:15378"/>
        <dbReference type="ChEBI" id="CHEBI:30616"/>
        <dbReference type="ChEBI" id="CHEBI:43474"/>
        <dbReference type="ChEBI" id="CHEBI:456216"/>
        <dbReference type="EC" id="3.6.4.13"/>
    </reaction>
</comment>
<protein>
    <recommendedName>
        <fullName evidence="2">RNA helicase</fullName>
        <ecNumber evidence="2">3.6.4.13</ecNumber>
    </recommendedName>
</protein>
<dbReference type="InterPro" id="IPR003029">
    <property type="entry name" value="S1_domain"/>
</dbReference>
<evidence type="ECO:0000256" key="8">
    <source>
        <dbReference type="ARBA" id="ARBA00023187"/>
    </source>
</evidence>
<dbReference type="EnsemblMetazoa" id="ASIC016714-RA">
    <property type="protein sequence ID" value="ASIC016714-PA"/>
    <property type="gene ID" value="ASIC016714"/>
</dbReference>
<evidence type="ECO:0000256" key="12">
    <source>
        <dbReference type="SAM" id="MobiDB-lite"/>
    </source>
</evidence>
<dbReference type="EMBL" id="ATLV01023246">
    <property type="status" value="NOT_ANNOTATED_CDS"/>
    <property type="molecule type" value="Genomic_DNA"/>
</dbReference>
<keyword evidence="18" id="KW-1185">Reference proteome</keyword>
<evidence type="ECO:0000256" key="11">
    <source>
        <dbReference type="ARBA" id="ARBA00060756"/>
    </source>
</evidence>
<dbReference type="InterPro" id="IPR002464">
    <property type="entry name" value="DNA/RNA_helicase_DEAH_CS"/>
</dbReference>
<evidence type="ECO:0000313" key="17">
    <source>
        <dbReference type="EnsemblMetazoa" id="ASIC016714-PA"/>
    </source>
</evidence>
<feature type="region of interest" description="Disordered" evidence="12">
    <location>
        <begin position="393"/>
        <end position="423"/>
    </location>
</feature>
<dbReference type="InterPro" id="IPR011709">
    <property type="entry name" value="DEAD-box_helicase_OB_fold"/>
</dbReference>
<sequence>MDELEQLEHLSLVSKICTELENHLGLNDKDLAEFIIDLAYKNPALDAFKRVLAENGAEFSDSFTTNLLRIIQLMKPASGKRGTGSAFEDDANDGNNLAYKFPGLAIPNNKKGYSSDEGEYEGKEDQKDRKEDKKTTNKVVVDDMFSELEKMAPSKAEKKIDSKSREQLEVDNMFAELESLAPSKSAEDGGGKEAKRKDRRSHSRERRKERSKSREKRRDRSKSRDRRRRSRSKDRKRRSRTRSRERHRDRERDRSGRDRDRDRERDRDRDRDRDRKSRRSRSRSRSKDRARQRNRSPSVDRMMVEKRKRTPPMPEEPEPGKIYDGRVVNIVAFGCFVQLVGFRRKKEGLVHISQLSTEGRVNLVTDVVNRGDDVKVKVMSLAGNKISLSMKEVEQSTGRDLNPLSHSHLKDAAESDLPGRNPDRPMSMIPSMLNLQEGTLEPVEETSRKKVTRISSPERWEIKQMISSGVIDRSEMPDFDEETGLLPKDEDSEADIEIEIVEDEPPFLQGHGRALHDLSPVRIVKNPDGSLAQAAMMQTALAKERREHKMLQREQEMDAVPTNMNKNWIDPLPDEDDERTTAANTRGVGMSTQDVPEWKKAIIGGKKSSFGRKTDMSLIEQRQSLPIYKLRDDLIKAVTDNQILIVIGETGSGKTTQITQYLAESGFIARGKIGCTQPRRVAAMSVAKRVAEEYGCRLGQEVGYTIRFEDCTSQETVIKYMTDGMLLRECLVDFDLKSYSVIMLDEAHERTIHTDVMFGLLKQAVQKRPELKLIVTSATLDAVKFSQYFFEAPIFTIPGRTFPVEILYTKEPETDYLDASLITVMQIHLREPPGDVLLFLTGQEEIDTACEILYERMKSLGPDVPELIILPVYSALPSEMQTRIFDPAPPGSRKVVIATNIAETSLTIDGIYYVVDPGFVKQKVYNSKTGMDSLVVTPISQAAAKQRAGRAGRTGPGKAYRLYTERAYRDEMLPTPVPEIQRTNLATTVLQLKTMGINDLLHFDFMDAPPVESLVMALEQLHSLSALDNEGLLTRLGRRMAEFPLEPNLSKLLIMSVALQCSDEVLTIVSMLSVQNVFYRPKDKQALADQKKAKFNQIEGDHLTLLAVYNSWKNNKFSNAWCYENFVQIRTLKRAQDVRKQLLGIMDRHKLDVVSAGKNTVRVQKAICSGFFRNAAKKDPQEGYRTLVDSQVVYIHPSSALFNRQPEWVVYHELVQTTKEYMREVTTIDPKWLVEFAPAFFRFSDPTKLSKFKKNQRLEPLYNKYEEPNAWRISRTRRRRN</sequence>
<dbReference type="InterPro" id="IPR011545">
    <property type="entry name" value="DEAD/DEAH_box_helicase_dom"/>
</dbReference>
<dbReference type="Gene3D" id="1.20.120.1080">
    <property type="match status" value="1"/>
</dbReference>
<keyword evidence="3" id="KW-0507">mRNA processing</keyword>
<dbReference type="GO" id="GO:0016787">
    <property type="term" value="F:hydrolase activity"/>
    <property type="evidence" value="ECO:0007669"/>
    <property type="project" value="UniProtKB-KW"/>
</dbReference>
<dbReference type="VEuPathDB" id="VectorBase:ASIS018506"/>
<feature type="domain" description="Helicase ATP-binding" evidence="14">
    <location>
        <begin position="635"/>
        <end position="798"/>
    </location>
</feature>
<reference evidence="16 18" key="1">
    <citation type="journal article" date="2014" name="BMC Genomics">
        <title>Genome sequence of Anopheles sinensis provides insight into genetics basis of mosquito competence for malaria parasites.</title>
        <authorList>
            <person name="Zhou D."/>
            <person name="Zhang D."/>
            <person name="Ding G."/>
            <person name="Shi L."/>
            <person name="Hou Q."/>
            <person name="Ye Y."/>
            <person name="Xu Y."/>
            <person name="Zhou H."/>
            <person name="Xiong C."/>
            <person name="Li S."/>
            <person name="Yu J."/>
            <person name="Hong S."/>
            <person name="Yu X."/>
            <person name="Zou P."/>
            <person name="Chen C."/>
            <person name="Chang X."/>
            <person name="Wang W."/>
            <person name="Lv Y."/>
            <person name="Sun Y."/>
            <person name="Ma L."/>
            <person name="Shen B."/>
            <person name="Zhu C."/>
        </authorList>
    </citation>
    <scope>NUCLEOTIDE SEQUENCE [LARGE SCALE GENOMIC DNA]</scope>
</reference>
<dbReference type="SMART" id="SM00847">
    <property type="entry name" value="HA2"/>
    <property type="match status" value="1"/>
</dbReference>
<dbReference type="SMART" id="SM00490">
    <property type="entry name" value="HELICc"/>
    <property type="match status" value="1"/>
</dbReference>
<dbReference type="Proteomes" id="UP000030765">
    <property type="component" value="Unassembled WGS sequence"/>
</dbReference>
<dbReference type="Pfam" id="PF04408">
    <property type="entry name" value="WHD_HA2"/>
    <property type="match status" value="1"/>
</dbReference>
<dbReference type="PANTHER" id="PTHR18934:SF85">
    <property type="entry name" value="ATP-DEPENDENT RNA HELICASE DHX8"/>
    <property type="match status" value="1"/>
</dbReference>
<dbReference type="OMA" id="MKEVDQV"/>
<evidence type="ECO:0000313" key="18">
    <source>
        <dbReference type="Proteomes" id="UP000030765"/>
    </source>
</evidence>
<feature type="compositionally biased region" description="Basic and acidic residues" evidence="12">
    <location>
        <begin position="120"/>
        <end position="135"/>
    </location>
</feature>
<feature type="region of interest" description="Disordered" evidence="12">
    <location>
        <begin position="110"/>
        <end position="320"/>
    </location>
</feature>
<feature type="domain" description="Helicase C-terminal" evidence="15">
    <location>
        <begin position="816"/>
        <end position="996"/>
    </location>
</feature>
<dbReference type="VEuPathDB" id="VectorBase:ASIC016714"/>
<evidence type="ECO:0000259" key="13">
    <source>
        <dbReference type="PROSITE" id="PS50126"/>
    </source>
</evidence>
<reference evidence="17" key="2">
    <citation type="submission" date="2020-05" db="UniProtKB">
        <authorList>
            <consortium name="EnsemblMetazoa"/>
        </authorList>
    </citation>
    <scope>IDENTIFICATION</scope>
</reference>
<evidence type="ECO:0000256" key="6">
    <source>
        <dbReference type="ARBA" id="ARBA00022806"/>
    </source>
</evidence>
<dbReference type="EMBL" id="KE525341">
    <property type="protein sequence ID" value="KFB48712.1"/>
    <property type="molecule type" value="Genomic_DNA"/>
</dbReference>
<dbReference type="PROSITE" id="PS51194">
    <property type="entry name" value="HELICASE_CTER"/>
    <property type="match status" value="1"/>
</dbReference>
<dbReference type="GO" id="GO:0071013">
    <property type="term" value="C:catalytic step 2 spliceosome"/>
    <property type="evidence" value="ECO:0007669"/>
    <property type="project" value="TreeGrafter"/>
</dbReference>
<evidence type="ECO:0000256" key="5">
    <source>
        <dbReference type="ARBA" id="ARBA00022801"/>
    </source>
</evidence>
<accession>A0A084WER8</accession>
<dbReference type="FunFam" id="2.40.50.140:FF:000061">
    <property type="entry name" value="ATP-dependent RNA helicase DHX8"/>
    <property type="match status" value="1"/>
</dbReference>
<dbReference type="Pfam" id="PF07717">
    <property type="entry name" value="OB_NTP_bind"/>
    <property type="match status" value="1"/>
</dbReference>
<dbReference type="SMART" id="SM00487">
    <property type="entry name" value="DEXDc"/>
    <property type="match status" value="1"/>
</dbReference>
<feature type="compositionally biased region" description="Basic and acidic residues" evidence="12">
    <location>
        <begin position="147"/>
        <end position="168"/>
    </location>
</feature>
<dbReference type="CDD" id="cd18791">
    <property type="entry name" value="SF2_C_RHA"/>
    <property type="match status" value="1"/>
</dbReference>
<dbReference type="GO" id="GO:0003723">
    <property type="term" value="F:RNA binding"/>
    <property type="evidence" value="ECO:0007669"/>
    <property type="project" value="TreeGrafter"/>
</dbReference>
<dbReference type="InterPro" id="IPR044762">
    <property type="entry name" value="DHX8/Prp22_DEXHc"/>
</dbReference>
<evidence type="ECO:0000256" key="4">
    <source>
        <dbReference type="ARBA" id="ARBA00022741"/>
    </source>
</evidence>
<evidence type="ECO:0000256" key="9">
    <source>
        <dbReference type="ARBA" id="ARBA00023242"/>
    </source>
</evidence>
<evidence type="ECO:0000256" key="1">
    <source>
        <dbReference type="ARBA" id="ARBA00004123"/>
    </source>
</evidence>
<dbReference type="PROSITE" id="PS51192">
    <property type="entry name" value="HELICASE_ATP_BIND_1"/>
    <property type="match status" value="1"/>
</dbReference>
<dbReference type="FunFam" id="1.20.120.1080:FF:000001">
    <property type="entry name" value="Pre-mRNA-splicing factor ATP-dependent RNA helicase"/>
    <property type="match status" value="1"/>
</dbReference>
<proteinExistence type="inferred from homology"/>
<dbReference type="PANTHER" id="PTHR18934">
    <property type="entry name" value="ATP-DEPENDENT RNA HELICASE"/>
    <property type="match status" value="1"/>
</dbReference>
<dbReference type="SUPFAM" id="SSF52540">
    <property type="entry name" value="P-loop containing nucleoside triphosphate hydrolases"/>
    <property type="match status" value="1"/>
</dbReference>
<dbReference type="InterPro" id="IPR007502">
    <property type="entry name" value="Helicase-assoc_dom"/>
</dbReference>
<dbReference type="InterPro" id="IPR001650">
    <property type="entry name" value="Helicase_C-like"/>
</dbReference>
<keyword evidence="6" id="KW-0347">Helicase</keyword>
<evidence type="ECO:0000256" key="7">
    <source>
        <dbReference type="ARBA" id="ARBA00022840"/>
    </source>
</evidence>
<dbReference type="GO" id="GO:0003724">
    <property type="term" value="F:RNA helicase activity"/>
    <property type="evidence" value="ECO:0007669"/>
    <property type="project" value="UniProtKB-EC"/>
</dbReference>
<dbReference type="CDD" id="cd17971">
    <property type="entry name" value="DEXHc_DHX8"/>
    <property type="match status" value="1"/>
</dbReference>
<dbReference type="GO" id="GO:0005524">
    <property type="term" value="F:ATP binding"/>
    <property type="evidence" value="ECO:0007669"/>
    <property type="project" value="UniProtKB-KW"/>
</dbReference>
<evidence type="ECO:0000256" key="2">
    <source>
        <dbReference type="ARBA" id="ARBA00012552"/>
    </source>
</evidence>
<evidence type="ECO:0000313" key="16">
    <source>
        <dbReference type="EMBL" id="KFB48712.1"/>
    </source>
</evidence>
<gene>
    <name evidence="16" type="ORF">ZHAS_00016714</name>
</gene>
<evidence type="ECO:0000256" key="10">
    <source>
        <dbReference type="ARBA" id="ARBA00047984"/>
    </source>
</evidence>
<dbReference type="CDD" id="cd21691">
    <property type="entry name" value="GH2-like_DHX8"/>
    <property type="match status" value="1"/>
</dbReference>
<dbReference type="OrthoDB" id="10253254at2759"/>
<dbReference type="FunFam" id="3.40.50.300:FF:000101">
    <property type="entry name" value="Pre-mRNA-splicing factor ATP-dependent RNA helicase"/>
    <property type="match status" value="1"/>
</dbReference>
<evidence type="ECO:0000259" key="15">
    <source>
        <dbReference type="PROSITE" id="PS51194"/>
    </source>
</evidence>
<evidence type="ECO:0000256" key="3">
    <source>
        <dbReference type="ARBA" id="ARBA00022664"/>
    </source>
</evidence>
<dbReference type="InterPro" id="IPR049621">
    <property type="entry name" value="S1_DHX8_helicase"/>
</dbReference>
<dbReference type="InterPro" id="IPR027417">
    <property type="entry name" value="P-loop_NTPase"/>
</dbReference>
<dbReference type="CDD" id="cd05684">
    <property type="entry name" value="S1_DHX8_helicase"/>
    <property type="match status" value="1"/>
</dbReference>
<dbReference type="Pfam" id="PF21010">
    <property type="entry name" value="HA2_C"/>
    <property type="match status" value="1"/>
</dbReference>
<keyword evidence="9" id="KW-0539">Nucleus</keyword>
<name>A0A084WER8_ANOSI</name>
<keyword evidence="5" id="KW-0378">Hydrolase</keyword>
<feature type="compositionally biased region" description="Basic residues" evidence="12">
    <location>
        <begin position="197"/>
        <end position="245"/>
    </location>
</feature>
<evidence type="ECO:0000259" key="14">
    <source>
        <dbReference type="PROSITE" id="PS51192"/>
    </source>
</evidence>
<dbReference type="Gene3D" id="2.40.50.140">
    <property type="entry name" value="Nucleic acid-binding proteins"/>
    <property type="match status" value="1"/>
</dbReference>
<keyword evidence="8" id="KW-0508">mRNA splicing</keyword>
<dbReference type="EC" id="3.6.4.13" evidence="2"/>
<dbReference type="InterPro" id="IPR049588">
    <property type="entry name" value="DHX8_GH2-like"/>
</dbReference>